<keyword evidence="1 5" id="KW-0963">Cytoplasm</keyword>
<comment type="similarity">
    <text evidence="5">Belongs to the YqgF HJR family.</text>
</comment>
<dbReference type="SUPFAM" id="SSF53098">
    <property type="entry name" value="Ribonuclease H-like"/>
    <property type="match status" value="1"/>
</dbReference>
<dbReference type="InterPro" id="IPR037027">
    <property type="entry name" value="YqgF/RNaseH-like_dom_sf"/>
</dbReference>
<reference evidence="8 9" key="1">
    <citation type="submission" date="2020-02" db="EMBL/GenBank/DDBJ databases">
        <title>Genome sequences of Thiorhodococcus mannitoliphagus and Thiorhodococcus minor, purple sulfur photosynthetic bacteria in the gammaproteobacterial family, Chromatiaceae.</title>
        <authorList>
            <person name="Aviles F.A."/>
            <person name="Meyer T.E."/>
            <person name="Kyndt J.A."/>
        </authorList>
    </citation>
    <scope>NUCLEOTIDE SEQUENCE [LARGE SCALE GENOMIC DNA]</scope>
    <source>
        <strain evidence="8 9">DSM 11518</strain>
    </source>
</reference>
<keyword evidence="9" id="KW-1185">Reference proteome</keyword>
<evidence type="ECO:0000313" key="9">
    <source>
        <dbReference type="Proteomes" id="UP000483379"/>
    </source>
</evidence>
<keyword evidence="3 5" id="KW-0540">Nuclease</keyword>
<proteinExistence type="inferred from homology"/>
<keyword evidence="2 5" id="KW-0690">Ribosome biogenesis</keyword>
<dbReference type="GO" id="GO:0005829">
    <property type="term" value="C:cytosol"/>
    <property type="evidence" value="ECO:0007669"/>
    <property type="project" value="TreeGrafter"/>
</dbReference>
<sequence>MSTLLGFDFGPRKIGVAVGQTITGSATPLTTLRSRNERPDWERIQALIQDWKPSALVLGLPYNMDGTEVDWSPRVHRFGRQLQGRFGLPVHLVDERLTSREAHRRLSERPGQKQPPTREAVDAAAAALILETWLCEQD</sequence>
<evidence type="ECO:0000256" key="4">
    <source>
        <dbReference type="ARBA" id="ARBA00022801"/>
    </source>
</evidence>
<dbReference type="CDD" id="cd16964">
    <property type="entry name" value="YqgF"/>
    <property type="match status" value="1"/>
</dbReference>
<evidence type="ECO:0000256" key="3">
    <source>
        <dbReference type="ARBA" id="ARBA00022722"/>
    </source>
</evidence>
<dbReference type="PANTHER" id="PTHR33317:SF4">
    <property type="entry name" value="POLYNUCLEOTIDYL TRANSFERASE, RIBONUCLEASE H-LIKE SUPERFAMILY PROTEIN"/>
    <property type="match status" value="1"/>
</dbReference>
<feature type="domain" description="YqgF/RNase H-like" evidence="7">
    <location>
        <begin position="2"/>
        <end position="102"/>
    </location>
</feature>
<dbReference type="SMART" id="SM00732">
    <property type="entry name" value="YqgFc"/>
    <property type="match status" value="1"/>
</dbReference>
<dbReference type="HAMAP" id="MF_00651">
    <property type="entry name" value="Nuclease_YqgF"/>
    <property type="match status" value="1"/>
</dbReference>
<dbReference type="AlphaFoldDB" id="A0A6M0JVI7"/>
<evidence type="ECO:0000256" key="2">
    <source>
        <dbReference type="ARBA" id="ARBA00022517"/>
    </source>
</evidence>
<dbReference type="InterPro" id="IPR005227">
    <property type="entry name" value="YqgF"/>
</dbReference>
<dbReference type="GO" id="GO:0004518">
    <property type="term" value="F:nuclease activity"/>
    <property type="evidence" value="ECO:0007669"/>
    <property type="project" value="UniProtKB-KW"/>
</dbReference>
<evidence type="ECO:0000259" key="7">
    <source>
        <dbReference type="SMART" id="SM00732"/>
    </source>
</evidence>
<feature type="compositionally biased region" description="Basic and acidic residues" evidence="6">
    <location>
        <begin position="101"/>
        <end position="111"/>
    </location>
</feature>
<evidence type="ECO:0000313" key="8">
    <source>
        <dbReference type="EMBL" id="NEV61552.1"/>
    </source>
</evidence>
<dbReference type="PANTHER" id="PTHR33317">
    <property type="entry name" value="POLYNUCLEOTIDYL TRANSFERASE, RIBONUCLEASE H-LIKE SUPERFAMILY PROTEIN"/>
    <property type="match status" value="1"/>
</dbReference>
<dbReference type="InterPro" id="IPR012337">
    <property type="entry name" value="RNaseH-like_sf"/>
</dbReference>
<comment type="subcellular location">
    <subcellularLocation>
        <location evidence="5">Cytoplasm</location>
    </subcellularLocation>
</comment>
<dbReference type="EC" id="3.1.-.-" evidence="5"/>
<dbReference type="Gene3D" id="3.30.420.140">
    <property type="entry name" value="YqgF/RNase H-like domain"/>
    <property type="match status" value="1"/>
</dbReference>
<feature type="region of interest" description="Disordered" evidence="6">
    <location>
        <begin position="101"/>
        <end position="120"/>
    </location>
</feature>
<evidence type="ECO:0000256" key="5">
    <source>
        <dbReference type="HAMAP-Rule" id="MF_00651"/>
    </source>
</evidence>
<comment type="function">
    <text evidence="5">Could be a nuclease involved in processing of the 5'-end of pre-16S rRNA.</text>
</comment>
<gene>
    <name evidence="8" type="primary">ruvX</name>
    <name evidence="8" type="ORF">G3446_06555</name>
</gene>
<evidence type="ECO:0000256" key="6">
    <source>
        <dbReference type="SAM" id="MobiDB-lite"/>
    </source>
</evidence>
<evidence type="ECO:0000256" key="1">
    <source>
        <dbReference type="ARBA" id="ARBA00022490"/>
    </source>
</evidence>
<dbReference type="InterPro" id="IPR006641">
    <property type="entry name" value="YqgF/RNaseH-like_dom"/>
</dbReference>
<dbReference type="RefSeq" id="WP_164451887.1">
    <property type="nucleotide sequence ID" value="NZ_JAAIJQ010000014.1"/>
</dbReference>
<dbReference type="Proteomes" id="UP000483379">
    <property type="component" value="Unassembled WGS sequence"/>
</dbReference>
<dbReference type="GO" id="GO:0000967">
    <property type="term" value="P:rRNA 5'-end processing"/>
    <property type="evidence" value="ECO:0007669"/>
    <property type="project" value="UniProtKB-UniRule"/>
</dbReference>
<name>A0A6M0JVI7_9GAMM</name>
<dbReference type="Pfam" id="PF03652">
    <property type="entry name" value="RuvX"/>
    <property type="match status" value="1"/>
</dbReference>
<keyword evidence="4 5" id="KW-0378">Hydrolase</keyword>
<dbReference type="NCBIfam" id="TIGR00250">
    <property type="entry name" value="RNAse_H_YqgF"/>
    <property type="match status" value="1"/>
</dbReference>
<accession>A0A6M0JVI7</accession>
<organism evidence="8 9">
    <name type="scientific">Thiorhodococcus minor</name>
    <dbReference type="NCBI Taxonomy" id="57489"/>
    <lineage>
        <taxon>Bacteria</taxon>
        <taxon>Pseudomonadati</taxon>
        <taxon>Pseudomonadota</taxon>
        <taxon>Gammaproteobacteria</taxon>
        <taxon>Chromatiales</taxon>
        <taxon>Chromatiaceae</taxon>
        <taxon>Thiorhodococcus</taxon>
    </lineage>
</organism>
<protein>
    <recommendedName>
        <fullName evidence="5">Putative pre-16S rRNA nuclease</fullName>
        <ecNumber evidence="5">3.1.-.-</ecNumber>
    </recommendedName>
</protein>
<dbReference type="EMBL" id="JAAIJQ010000014">
    <property type="protein sequence ID" value="NEV61552.1"/>
    <property type="molecule type" value="Genomic_DNA"/>
</dbReference>
<comment type="caution">
    <text evidence="8">The sequence shown here is derived from an EMBL/GenBank/DDBJ whole genome shotgun (WGS) entry which is preliminary data.</text>
</comment>
<dbReference type="GO" id="GO:0016788">
    <property type="term" value="F:hydrolase activity, acting on ester bonds"/>
    <property type="evidence" value="ECO:0007669"/>
    <property type="project" value="UniProtKB-UniRule"/>
</dbReference>